<dbReference type="InterPro" id="IPR050568">
    <property type="entry name" value="Transcr_DNA_Rep_Reg"/>
</dbReference>
<organism evidence="5">
    <name type="scientific">Kwoniella pini CBS 10737</name>
    <dbReference type="NCBI Taxonomy" id="1296096"/>
    <lineage>
        <taxon>Eukaryota</taxon>
        <taxon>Fungi</taxon>
        <taxon>Dikarya</taxon>
        <taxon>Basidiomycota</taxon>
        <taxon>Agaricomycotina</taxon>
        <taxon>Tremellomycetes</taxon>
        <taxon>Tremellales</taxon>
        <taxon>Cryptococcaceae</taxon>
        <taxon>Kwoniella</taxon>
    </lineage>
</organism>
<dbReference type="InterPro" id="IPR009072">
    <property type="entry name" value="Histone-fold"/>
</dbReference>
<dbReference type="Pfam" id="PF00808">
    <property type="entry name" value="CBFD_NFYB_HMF"/>
    <property type="match status" value="1"/>
</dbReference>
<dbReference type="PANTHER" id="PTHR10252">
    <property type="entry name" value="HISTONE-LIKE TRANSCRIPTION FACTOR CCAAT-RELATED"/>
    <property type="match status" value="1"/>
</dbReference>
<feature type="region of interest" description="Disordered" evidence="3">
    <location>
        <begin position="95"/>
        <end position="217"/>
    </location>
</feature>
<dbReference type="Gene3D" id="1.10.20.10">
    <property type="entry name" value="Histone, subunit A"/>
    <property type="match status" value="1"/>
</dbReference>
<dbReference type="CDD" id="cd22906">
    <property type="entry name" value="HFD_DRAP1"/>
    <property type="match status" value="1"/>
</dbReference>
<comment type="subcellular location">
    <subcellularLocation>
        <location evidence="1">Nucleus</location>
    </subcellularLocation>
</comment>
<evidence type="ECO:0000313" key="5">
    <source>
        <dbReference type="EMBL" id="OCF50101.1"/>
    </source>
</evidence>
<dbReference type="EMBL" id="KI894010">
    <property type="protein sequence ID" value="OCF50101.1"/>
    <property type="molecule type" value="Genomic_DNA"/>
</dbReference>
<dbReference type="InterPro" id="IPR003958">
    <property type="entry name" value="CBFA_NFYB_domain"/>
</dbReference>
<accession>A0A1B9I3R8</accession>
<feature type="compositionally biased region" description="Polar residues" evidence="3">
    <location>
        <begin position="117"/>
        <end position="127"/>
    </location>
</feature>
<dbReference type="PANTHER" id="PTHR10252:SF5">
    <property type="entry name" value="DR1-ASSOCIATED COREPRESSOR"/>
    <property type="match status" value="1"/>
</dbReference>
<reference evidence="5" key="1">
    <citation type="submission" date="2013-07" db="EMBL/GenBank/DDBJ databases">
        <title>The Genome Sequence of Cryptococcus pinus CBS10737.</title>
        <authorList>
            <consortium name="The Broad Institute Genome Sequencing Platform"/>
            <person name="Cuomo C."/>
            <person name="Litvintseva A."/>
            <person name="Chen Y."/>
            <person name="Heitman J."/>
            <person name="Sun S."/>
            <person name="Springer D."/>
            <person name="Dromer F."/>
            <person name="Young S.K."/>
            <person name="Zeng Q."/>
            <person name="Gargeya S."/>
            <person name="Fitzgerald M."/>
            <person name="Abouelleil A."/>
            <person name="Alvarado L."/>
            <person name="Berlin A.M."/>
            <person name="Chapman S.B."/>
            <person name="Dewar J."/>
            <person name="Goldberg J."/>
            <person name="Griggs A."/>
            <person name="Gujja S."/>
            <person name="Hansen M."/>
            <person name="Howarth C."/>
            <person name="Imamovic A."/>
            <person name="Larimer J."/>
            <person name="McCowan C."/>
            <person name="Murphy C."/>
            <person name="Pearson M."/>
            <person name="Priest M."/>
            <person name="Roberts A."/>
            <person name="Saif S."/>
            <person name="Shea T."/>
            <person name="Sykes S."/>
            <person name="Wortman J."/>
            <person name="Nusbaum C."/>
            <person name="Birren B."/>
        </authorList>
    </citation>
    <scope>NUCLEOTIDE SEQUENCE [LARGE SCALE GENOMIC DNA]</scope>
    <source>
        <strain evidence="5">CBS 10737</strain>
    </source>
</reference>
<dbReference type="GO" id="GO:0017054">
    <property type="term" value="C:negative cofactor 2 complex"/>
    <property type="evidence" value="ECO:0007669"/>
    <property type="project" value="TreeGrafter"/>
</dbReference>
<evidence type="ECO:0000256" key="1">
    <source>
        <dbReference type="ARBA" id="ARBA00004123"/>
    </source>
</evidence>
<dbReference type="STRING" id="1296096.A0A1B9I3R8"/>
<evidence type="ECO:0000259" key="4">
    <source>
        <dbReference type="Pfam" id="PF00808"/>
    </source>
</evidence>
<dbReference type="GO" id="GO:0016251">
    <property type="term" value="F:RNA polymerase II general transcription initiation factor activity"/>
    <property type="evidence" value="ECO:0007669"/>
    <property type="project" value="TreeGrafter"/>
</dbReference>
<keyword evidence="2" id="KW-0539">Nucleus</keyword>
<feature type="compositionally biased region" description="Acidic residues" evidence="3">
    <location>
        <begin position="208"/>
        <end position="217"/>
    </location>
</feature>
<protein>
    <recommendedName>
        <fullName evidence="4">Transcription factor CBF/NF-Y/archaeal histone domain-containing protein</fullName>
    </recommendedName>
</protein>
<evidence type="ECO:0000256" key="2">
    <source>
        <dbReference type="ARBA" id="ARBA00023242"/>
    </source>
</evidence>
<dbReference type="GO" id="GO:0001046">
    <property type="term" value="F:core promoter sequence-specific DNA binding"/>
    <property type="evidence" value="ECO:0007669"/>
    <property type="project" value="TreeGrafter"/>
</dbReference>
<evidence type="ECO:0000256" key="3">
    <source>
        <dbReference type="SAM" id="MobiDB-lite"/>
    </source>
</evidence>
<name>A0A1B9I3R8_9TREE</name>
<feature type="compositionally biased region" description="Polar residues" evidence="3">
    <location>
        <begin position="139"/>
        <end position="185"/>
    </location>
</feature>
<proteinExistence type="predicted"/>
<feature type="domain" description="Transcription factor CBF/NF-Y/archaeal histone" evidence="4">
    <location>
        <begin position="13"/>
        <end position="74"/>
    </location>
</feature>
<sequence>MPPLRSKKSKQSRFPVARIKRIMQLDEEVGKLASATPVMISKSLECFLQQLIDETCKETRSRGSKKMTAYHLKHMINASETFDFLREIVEPIPDPILTEPKAGPSKPRKVSGPGLASGSTMNESQNIAPKKRIKRNNQDELQPNGNAQEGFSYSQVQAGNGYSNGEQQNNYSQYGTTPITNNLPNIGTWKSDFSGTGGTGENGRGLYDDYEEDEDDY</sequence>
<dbReference type="SUPFAM" id="SSF47113">
    <property type="entry name" value="Histone-fold"/>
    <property type="match status" value="1"/>
</dbReference>
<dbReference type="AlphaFoldDB" id="A0A1B9I3R8"/>
<dbReference type="GO" id="GO:0046982">
    <property type="term" value="F:protein heterodimerization activity"/>
    <property type="evidence" value="ECO:0007669"/>
    <property type="project" value="InterPro"/>
</dbReference>
<gene>
    <name evidence="5" type="ORF">I206_03418</name>
</gene>
<dbReference type="OrthoDB" id="2563767at2759"/>
<reference evidence="5" key="2">
    <citation type="submission" date="2016-07" db="EMBL/GenBank/DDBJ databases">
        <title>Evolution of pathogenesis and genome organization in the Tremellales.</title>
        <authorList>
            <person name="Cuomo C."/>
            <person name="Litvintseva A."/>
            <person name="Heitman J."/>
            <person name="Chen Y."/>
            <person name="Sun S."/>
            <person name="Springer D."/>
            <person name="Dromer F."/>
            <person name="Young S."/>
            <person name="Zeng Q."/>
            <person name="Chapman S."/>
            <person name="Gujja S."/>
            <person name="Saif S."/>
            <person name="Birren B."/>
        </authorList>
    </citation>
    <scope>NUCLEOTIDE SEQUENCE</scope>
    <source>
        <strain evidence="5">CBS 10737</strain>
    </source>
</reference>